<keyword evidence="1" id="KW-0812">Transmembrane</keyword>
<keyword evidence="1" id="KW-0472">Membrane</keyword>
<evidence type="ECO:0000256" key="1">
    <source>
        <dbReference type="SAM" id="Phobius"/>
    </source>
</evidence>
<dbReference type="Proteomes" id="UP000078200">
    <property type="component" value="Unassembled WGS sequence"/>
</dbReference>
<proteinExistence type="predicted"/>
<accession>A0A1A9V4G0</accession>
<name>A0A1A9V4G0_GLOAU</name>
<evidence type="ECO:0000313" key="2">
    <source>
        <dbReference type="EnsemblMetazoa" id="GAUT025522-PA"/>
    </source>
</evidence>
<evidence type="ECO:0000313" key="3">
    <source>
        <dbReference type="Proteomes" id="UP000078200"/>
    </source>
</evidence>
<feature type="transmembrane region" description="Helical" evidence="1">
    <location>
        <begin position="82"/>
        <end position="105"/>
    </location>
</feature>
<keyword evidence="1" id="KW-1133">Transmembrane helix</keyword>
<dbReference type="EnsemblMetazoa" id="GAUT025522-RA">
    <property type="protein sequence ID" value="GAUT025522-PA"/>
    <property type="gene ID" value="GAUT025522"/>
</dbReference>
<dbReference type="VEuPathDB" id="VectorBase:GAUT025522"/>
<sequence length="192" mass="21935">MFVKFSVNAGHCVPDEVGSGKWEVGSGKSAYSSIDLNTANTEMCSSFMHYSLLFGFEKRKTCFEIQVSNAVQCVRFDCINKLLTMFGLVYVYFLIILKFISLTSLKRCPFEFLQRAICEYAHNVSHLMKSFVALKMMIKQSIVPMCSNDPTLLERSFKAFAKTTRLSQFTRDDTVFKVFPGSNVVEKLYRIL</sequence>
<organism evidence="2 3">
    <name type="scientific">Glossina austeni</name>
    <name type="common">Savannah tsetse fly</name>
    <dbReference type="NCBI Taxonomy" id="7395"/>
    <lineage>
        <taxon>Eukaryota</taxon>
        <taxon>Metazoa</taxon>
        <taxon>Ecdysozoa</taxon>
        <taxon>Arthropoda</taxon>
        <taxon>Hexapoda</taxon>
        <taxon>Insecta</taxon>
        <taxon>Pterygota</taxon>
        <taxon>Neoptera</taxon>
        <taxon>Endopterygota</taxon>
        <taxon>Diptera</taxon>
        <taxon>Brachycera</taxon>
        <taxon>Muscomorpha</taxon>
        <taxon>Hippoboscoidea</taxon>
        <taxon>Glossinidae</taxon>
        <taxon>Glossina</taxon>
    </lineage>
</organism>
<protein>
    <submittedName>
        <fullName evidence="2">Uncharacterized protein</fullName>
    </submittedName>
</protein>
<dbReference type="AlphaFoldDB" id="A0A1A9V4G0"/>
<reference evidence="2" key="1">
    <citation type="submission" date="2020-05" db="UniProtKB">
        <authorList>
            <consortium name="EnsemblMetazoa"/>
        </authorList>
    </citation>
    <scope>IDENTIFICATION</scope>
    <source>
        <strain evidence="2">TTRI</strain>
    </source>
</reference>
<keyword evidence="3" id="KW-1185">Reference proteome</keyword>